<evidence type="ECO:0000313" key="7">
    <source>
        <dbReference type="EMBL" id="CAI4054020.1"/>
    </source>
</evidence>
<dbReference type="PIRSF" id="PIRSF002583">
    <property type="entry name" value="Hsp90"/>
    <property type="match status" value="1"/>
</dbReference>
<dbReference type="InterPro" id="IPR001404">
    <property type="entry name" value="Hsp90_fam"/>
</dbReference>
<feature type="region of interest" description="Disordered" evidence="5">
    <location>
        <begin position="678"/>
        <end position="712"/>
    </location>
</feature>
<dbReference type="PANTHER" id="PTHR11528">
    <property type="entry name" value="HEAT SHOCK PROTEIN 90 FAMILY MEMBER"/>
    <property type="match status" value="1"/>
</dbReference>
<dbReference type="Pfam" id="PF00183">
    <property type="entry name" value="HSP90"/>
    <property type="match status" value="1"/>
</dbReference>
<dbReference type="InterPro" id="IPR019805">
    <property type="entry name" value="Heat_shock_protein_90_CS"/>
</dbReference>
<dbReference type="InterPro" id="IPR003594">
    <property type="entry name" value="HATPase_dom"/>
</dbReference>
<feature type="compositionally biased region" description="Acidic residues" evidence="5">
    <location>
        <begin position="678"/>
        <end position="689"/>
    </location>
</feature>
<evidence type="ECO:0000256" key="2">
    <source>
        <dbReference type="ARBA" id="ARBA00022741"/>
    </source>
</evidence>
<comment type="similarity">
    <text evidence="1">Belongs to the heat shock protein 90 family.</text>
</comment>
<dbReference type="HAMAP" id="MF_00505">
    <property type="entry name" value="HSP90"/>
    <property type="match status" value="1"/>
</dbReference>
<feature type="compositionally biased region" description="Basic and acidic residues" evidence="5">
    <location>
        <begin position="230"/>
        <end position="244"/>
    </location>
</feature>
<dbReference type="SMART" id="SM00387">
    <property type="entry name" value="HATPase_c"/>
    <property type="match status" value="1"/>
</dbReference>
<dbReference type="CDD" id="cd16927">
    <property type="entry name" value="HATPase_Hsp90-like"/>
    <property type="match status" value="1"/>
</dbReference>
<feature type="compositionally biased region" description="Acidic residues" evidence="5">
    <location>
        <begin position="219"/>
        <end position="229"/>
    </location>
</feature>
<reference evidence="7" key="1">
    <citation type="submission" date="2022-10" db="EMBL/GenBank/DDBJ databases">
        <authorList>
            <person name="Byrne P K."/>
        </authorList>
    </citation>
    <scope>NUCLEOTIDE SEQUENCE</scope>
    <source>
        <strain evidence="7">ZP964</strain>
    </source>
</reference>
<dbReference type="Pfam" id="PF13589">
    <property type="entry name" value="HATPase_c_3"/>
    <property type="match status" value="1"/>
</dbReference>
<evidence type="ECO:0000256" key="3">
    <source>
        <dbReference type="ARBA" id="ARBA00022840"/>
    </source>
</evidence>
<keyword evidence="2" id="KW-0547">Nucleotide-binding</keyword>
<dbReference type="EMBL" id="OX365943">
    <property type="protein sequence ID" value="CAI4054020.1"/>
    <property type="molecule type" value="Genomic_DNA"/>
</dbReference>
<dbReference type="SUPFAM" id="SSF110942">
    <property type="entry name" value="HSP90 C-terminal domain"/>
    <property type="match status" value="1"/>
</dbReference>
<accession>A0ABN8WLC9</accession>
<keyword evidence="8" id="KW-1185">Reference proteome</keyword>
<evidence type="ECO:0000256" key="5">
    <source>
        <dbReference type="SAM" id="MobiDB-lite"/>
    </source>
</evidence>
<name>A0ABN8WLC9_SACUV</name>
<keyword evidence="3" id="KW-0067">ATP-binding</keyword>
<dbReference type="PROSITE" id="PS00298">
    <property type="entry name" value="HSP90"/>
    <property type="match status" value="1"/>
</dbReference>
<proteinExistence type="inferred from homology"/>
<evidence type="ECO:0000256" key="1">
    <source>
        <dbReference type="ARBA" id="ARBA00008239"/>
    </source>
</evidence>
<dbReference type="Proteomes" id="UP001162085">
    <property type="component" value="Chromosome 16"/>
</dbReference>
<dbReference type="Gene3D" id="3.30.230.80">
    <property type="match status" value="1"/>
</dbReference>
<gene>
    <name evidence="7" type="primary">SUVZ16G0460</name>
    <name evidence="7" type="ORF">SUVZ_16G0460</name>
</gene>
<dbReference type="InterPro" id="IPR020575">
    <property type="entry name" value="Hsp90_N"/>
</dbReference>
<dbReference type="SUPFAM" id="SSF54211">
    <property type="entry name" value="Ribosomal protein S5 domain 2-like"/>
    <property type="match status" value="1"/>
</dbReference>
<dbReference type="InterPro" id="IPR036890">
    <property type="entry name" value="HATPase_C_sf"/>
</dbReference>
<dbReference type="Gene3D" id="3.30.565.10">
    <property type="entry name" value="Histidine kinase-like ATPase, C-terminal domain"/>
    <property type="match status" value="1"/>
</dbReference>
<feature type="region of interest" description="Disordered" evidence="5">
    <location>
        <begin position="216"/>
        <end position="261"/>
    </location>
</feature>
<dbReference type="PRINTS" id="PR00775">
    <property type="entry name" value="HEATSHOCK90"/>
</dbReference>
<evidence type="ECO:0000313" key="8">
    <source>
        <dbReference type="Proteomes" id="UP001162085"/>
    </source>
</evidence>
<evidence type="ECO:0000259" key="6">
    <source>
        <dbReference type="SMART" id="SM00387"/>
    </source>
</evidence>
<sequence>MASETFEFQAEITQLMSLIINTVYSNKEIFLRELISNASDALDKIRYKALSDPKQLETEPDLFIRITPRPEEKVLEIRDSGIGMTKAELINNLGTIAKSGTKAFMEALSAGADVSMIGQFGVGFYSLFLVADRVQVISKNNDDEQYIWESNAGGSFSVTLDEVNEKIGRGTVLRLFMKDDQLEYLEEKKIKEVIKRHSEFVAYPIQLLVTKEVEKDVPIPEEEEEEEKKDEEKKDEDDKKPKLEEVDEEEEEKKPKTKKVKEEVQELEELNKTKPLWTRNPSEITQEEYNAFYKSISNDWEDPLYVKHFSVEGQLEFRAILYIPKRAPFDLFESKKKKNNIKLYVRRVFITDEAEDLIPEWMSFVKGVVDSEDLPLNLSREMLQQNKIMKVIRKNIVKKLIESFNEIAEDSEQFEKFYSAFAKNIKLGVHEDTQNRAALAKLLRYNSTKSVDELTSLTDYITRMPEHQKNIYYITGESLKAVEKSPFLDALKAKNFEVLFLTDPIDEYAFTQLKEFEGKTLVDITKDFELEETDEEKAEREKEVKEFEPLTKALKDILGEQVEKVVVSYKLVDAPAAIRTGQFGWSANMERIMKAQALRDSSMSSYMSSKKTFEISPKSPIIKELKKRVDEGGAQDKTVKDLTNLLFETALLTSGFSLEEPTSFASRINRLISLGLNIDEEEEEEETDAATDAATDAPVEEVPADTEMEEVD</sequence>
<dbReference type="InterPro" id="IPR037196">
    <property type="entry name" value="HSP90_C"/>
</dbReference>
<dbReference type="NCBIfam" id="NF003555">
    <property type="entry name" value="PRK05218.1"/>
    <property type="match status" value="1"/>
</dbReference>
<feature type="domain" description="Histidine kinase/HSP90-like ATPase" evidence="6">
    <location>
        <begin position="26"/>
        <end position="164"/>
    </location>
</feature>
<feature type="compositionally biased region" description="Acidic residues" evidence="5">
    <location>
        <begin position="698"/>
        <end position="712"/>
    </location>
</feature>
<dbReference type="InterPro" id="IPR020568">
    <property type="entry name" value="Ribosomal_Su5_D2-typ_SF"/>
</dbReference>
<organism evidence="7 8">
    <name type="scientific">Saccharomyces uvarum</name>
    <name type="common">Yeast</name>
    <name type="synonym">Saccharomyces bayanus var. uvarum</name>
    <dbReference type="NCBI Taxonomy" id="230603"/>
    <lineage>
        <taxon>Eukaryota</taxon>
        <taxon>Fungi</taxon>
        <taxon>Dikarya</taxon>
        <taxon>Ascomycota</taxon>
        <taxon>Saccharomycotina</taxon>
        <taxon>Saccharomycetes</taxon>
        <taxon>Saccharomycetales</taxon>
        <taxon>Saccharomycetaceae</taxon>
        <taxon>Saccharomyces</taxon>
    </lineage>
</organism>
<evidence type="ECO:0000256" key="4">
    <source>
        <dbReference type="ARBA" id="ARBA00023186"/>
    </source>
</evidence>
<dbReference type="SUPFAM" id="SSF55874">
    <property type="entry name" value="ATPase domain of HSP90 chaperone/DNA topoisomerase II/histidine kinase"/>
    <property type="match status" value="1"/>
</dbReference>
<protein>
    <recommendedName>
        <fullName evidence="6">Histidine kinase/HSP90-like ATPase domain-containing protein</fullName>
    </recommendedName>
</protein>
<dbReference type="Gene3D" id="3.40.50.11260">
    <property type="match status" value="1"/>
</dbReference>
<keyword evidence="4" id="KW-0143">Chaperone</keyword>
<dbReference type="Gene3D" id="1.20.120.790">
    <property type="entry name" value="Heat shock protein 90, C-terminal domain"/>
    <property type="match status" value="1"/>
</dbReference>